<dbReference type="InterPro" id="IPR004813">
    <property type="entry name" value="OPT"/>
</dbReference>
<dbReference type="PANTHER" id="PTHR31645:SF88">
    <property type="entry name" value="METAL-NICOTIANAMINE TRANSPORTER YSL7"/>
    <property type="match status" value="1"/>
</dbReference>
<evidence type="ECO:0000313" key="8">
    <source>
        <dbReference type="EMBL" id="CAK9326137.1"/>
    </source>
</evidence>
<comment type="subcellular location">
    <subcellularLocation>
        <location evidence="1">Membrane</location>
        <topology evidence="1">Multi-pass membrane protein</topology>
    </subcellularLocation>
</comment>
<keyword evidence="5 7" id="KW-1133">Transmembrane helix</keyword>
<feature type="transmembrane region" description="Helical" evidence="7">
    <location>
        <begin position="69"/>
        <end position="86"/>
    </location>
</feature>
<reference evidence="8 9" key="1">
    <citation type="submission" date="2024-03" db="EMBL/GenBank/DDBJ databases">
        <authorList>
            <person name="Gkanogiannis A."/>
            <person name="Becerra Lopez-Lavalle L."/>
        </authorList>
    </citation>
    <scope>NUCLEOTIDE SEQUENCE [LARGE SCALE GENOMIC DNA]</scope>
</reference>
<evidence type="ECO:0000256" key="5">
    <source>
        <dbReference type="ARBA" id="ARBA00022989"/>
    </source>
</evidence>
<accession>A0ABP0Z666</accession>
<sequence>MGVDLATSLRLASKLTKTSTFLCPFLSINTLFKFDRFRPESGYPAPYATVYHNMALLALKGFSSLPKNCLSLCTVFSAAAILINLIRDLTGKKVSQYVPIPTAMAIPLYMGPYFAIDMCLGSFILFVWGKINKAEAEAFAPAVASGLMCGDGLWALPSSILLWLELGLPFA</sequence>
<gene>
    <name evidence="8" type="ORF">CITCOLO1_LOCUS18475</name>
</gene>
<proteinExistence type="inferred from homology"/>
<evidence type="ECO:0000256" key="2">
    <source>
        <dbReference type="ARBA" id="ARBA00010276"/>
    </source>
</evidence>
<name>A0ABP0Z666_9ROSI</name>
<organism evidence="8 9">
    <name type="scientific">Citrullus colocynthis</name>
    <name type="common">colocynth</name>
    <dbReference type="NCBI Taxonomy" id="252529"/>
    <lineage>
        <taxon>Eukaryota</taxon>
        <taxon>Viridiplantae</taxon>
        <taxon>Streptophyta</taxon>
        <taxon>Embryophyta</taxon>
        <taxon>Tracheophyta</taxon>
        <taxon>Spermatophyta</taxon>
        <taxon>Magnoliopsida</taxon>
        <taxon>eudicotyledons</taxon>
        <taxon>Gunneridae</taxon>
        <taxon>Pentapetalae</taxon>
        <taxon>rosids</taxon>
        <taxon>fabids</taxon>
        <taxon>Cucurbitales</taxon>
        <taxon>Cucurbitaceae</taxon>
        <taxon>Benincaseae</taxon>
        <taxon>Citrullus</taxon>
    </lineage>
</organism>
<comment type="similarity">
    <text evidence="2">Belongs to the YSL (TC 2.A.67.2) family.</text>
</comment>
<keyword evidence="6 7" id="KW-0472">Membrane</keyword>
<evidence type="ECO:0000256" key="6">
    <source>
        <dbReference type="ARBA" id="ARBA00023136"/>
    </source>
</evidence>
<evidence type="ECO:0000256" key="4">
    <source>
        <dbReference type="ARBA" id="ARBA00022692"/>
    </source>
</evidence>
<protein>
    <submittedName>
        <fullName evidence="8">Uncharacterized protein</fullName>
    </submittedName>
</protein>
<dbReference type="InterPro" id="IPR045035">
    <property type="entry name" value="YSL-like"/>
</dbReference>
<evidence type="ECO:0000256" key="3">
    <source>
        <dbReference type="ARBA" id="ARBA00022448"/>
    </source>
</evidence>
<feature type="transmembrane region" description="Helical" evidence="7">
    <location>
        <begin position="106"/>
        <end position="127"/>
    </location>
</feature>
<evidence type="ECO:0000313" key="9">
    <source>
        <dbReference type="Proteomes" id="UP001642487"/>
    </source>
</evidence>
<keyword evidence="4 7" id="KW-0812">Transmembrane</keyword>
<dbReference type="Proteomes" id="UP001642487">
    <property type="component" value="Chromosome 7"/>
</dbReference>
<evidence type="ECO:0000256" key="7">
    <source>
        <dbReference type="SAM" id="Phobius"/>
    </source>
</evidence>
<keyword evidence="9" id="KW-1185">Reference proteome</keyword>
<keyword evidence="3" id="KW-0813">Transport</keyword>
<evidence type="ECO:0000256" key="1">
    <source>
        <dbReference type="ARBA" id="ARBA00004141"/>
    </source>
</evidence>
<dbReference type="PANTHER" id="PTHR31645">
    <property type="entry name" value="OLIGOPEPTIDE TRANSPORTER YGL114W-RELATED"/>
    <property type="match status" value="1"/>
</dbReference>
<dbReference type="EMBL" id="OZ021741">
    <property type="protein sequence ID" value="CAK9326137.1"/>
    <property type="molecule type" value="Genomic_DNA"/>
</dbReference>
<dbReference type="Pfam" id="PF03169">
    <property type="entry name" value="OPT"/>
    <property type="match status" value="1"/>
</dbReference>